<dbReference type="InterPro" id="IPR051015">
    <property type="entry name" value="EvgA-like"/>
</dbReference>
<protein>
    <submittedName>
        <fullName evidence="3">Response regulator</fullName>
    </submittedName>
</protein>
<gene>
    <name evidence="3" type="ORF">ACFPMF_03570</name>
</gene>
<comment type="caution">
    <text evidence="3">The sequence shown here is derived from an EMBL/GenBank/DDBJ whole genome shotgun (WGS) entry which is preliminary data.</text>
</comment>
<dbReference type="Pfam" id="PF00072">
    <property type="entry name" value="Response_reg"/>
    <property type="match status" value="1"/>
</dbReference>
<evidence type="ECO:0000313" key="4">
    <source>
        <dbReference type="Proteomes" id="UP001596106"/>
    </source>
</evidence>
<dbReference type="PANTHER" id="PTHR45566:SF2">
    <property type="entry name" value="NARL SUBFAMILY"/>
    <property type="match status" value="1"/>
</dbReference>
<dbReference type="SUPFAM" id="SSF52172">
    <property type="entry name" value="CheY-like"/>
    <property type="match status" value="1"/>
</dbReference>
<dbReference type="InterPro" id="IPR001789">
    <property type="entry name" value="Sig_transdc_resp-reg_receiver"/>
</dbReference>
<name>A0ABW0I8C2_9BACT</name>
<dbReference type="PANTHER" id="PTHR45566">
    <property type="entry name" value="HTH-TYPE TRANSCRIPTIONAL REGULATOR YHJB-RELATED"/>
    <property type="match status" value="1"/>
</dbReference>
<organism evidence="3 4">
    <name type="scientific">Larkinella bovis</name>
    <dbReference type="NCBI Taxonomy" id="683041"/>
    <lineage>
        <taxon>Bacteria</taxon>
        <taxon>Pseudomonadati</taxon>
        <taxon>Bacteroidota</taxon>
        <taxon>Cytophagia</taxon>
        <taxon>Cytophagales</taxon>
        <taxon>Spirosomataceae</taxon>
        <taxon>Larkinella</taxon>
    </lineage>
</organism>
<dbReference type="PROSITE" id="PS50110">
    <property type="entry name" value="RESPONSE_REGULATORY"/>
    <property type="match status" value="1"/>
</dbReference>
<dbReference type="Gene3D" id="3.40.50.2300">
    <property type="match status" value="1"/>
</dbReference>
<evidence type="ECO:0000259" key="2">
    <source>
        <dbReference type="PROSITE" id="PS50110"/>
    </source>
</evidence>
<dbReference type="Proteomes" id="UP001596106">
    <property type="component" value="Unassembled WGS sequence"/>
</dbReference>
<dbReference type="RefSeq" id="WP_379841180.1">
    <property type="nucleotide sequence ID" value="NZ_JBHSMA010000001.1"/>
</dbReference>
<dbReference type="InterPro" id="IPR011006">
    <property type="entry name" value="CheY-like_superfamily"/>
</dbReference>
<keyword evidence="1" id="KW-0597">Phosphoprotein</keyword>
<dbReference type="SMART" id="SM00448">
    <property type="entry name" value="REC"/>
    <property type="match status" value="1"/>
</dbReference>
<proteinExistence type="predicted"/>
<evidence type="ECO:0000256" key="1">
    <source>
        <dbReference type="PROSITE-ProRule" id="PRU00169"/>
    </source>
</evidence>
<sequence>MDVRILVYEKEARFRQALTTQLASTAGYAVLGAYESTKELEAQVQGLQPHLVLLDIELLTERAAARPRPFLWKDLPLERFIVLSDDLDERVIDAIGAGMSGYLLKKMPPPRILGAIREIYGGADEW</sequence>
<dbReference type="EMBL" id="JBHSMA010000001">
    <property type="protein sequence ID" value="MFC5408372.1"/>
    <property type="molecule type" value="Genomic_DNA"/>
</dbReference>
<feature type="domain" description="Response regulatory" evidence="2">
    <location>
        <begin position="4"/>
        <end position="120"/>
    </location>
</feature>
<feature type="modified residue" description="4-aspartylphosphate" evidence="1">
    <location>
        <position position="55"/>
    </location>
</feature>
<reference evidence="4" key="1">
    <citation type="journal article" date="2019" name="Int. J. Syst. Evol. Microbiol.">
        <title>The Global Catalogue of Microorganisms (GCM) 10K type strain sequencing project: providing services to taxonomists for standard genome sequencing and annotation.</title>
        <authorList>
            <consortium name="The Broad Institute Genomics Platform"/>
            <consortium name="The Broad Institute Genome Sequencing Center for Infectious Disease"/>
            <person name="Wu L."/>
            <person name="Ma J."/>
        </authorList>
    </citation>
    <scope>NUCLEOTIDE SEQUENCE [LARGE SCALE GENOMIC DNA]</scope>
    <source>
        <strain evidence="4">CCUG 55250</strain>
    </source>
</reference>
<accession>A0ABW0I8C2</accession>
<evidence type="ECO:0000313" key="3">
    <source>
        <dbReference type="EMBL" id="MFC5408372.1"/>
    </source>
</evidence>
<keyword evidence="4" id="KW-1185">Reference proteome</keyword>